<sequence>MRLKHSDIRGLDYMRQALVQGRNRVTLHTKQFRKADTNNFSLTVKTKAG</sequence>
<evidence type="ECO:0000313" key="1">
    <source>
        <dbReference type="EMBL" id="ACR35234.1"/>
    </source>
</evidence>
<reference evidence="1" key="2">
    <citation type="submission" date="2012-06" db="EMBL/GenBank/DDBJ databases">
        <authorList>
            <person name="Yu Y."/>
            <person name="Currie J."/>
            <person name="Lomeli R."/>
            <person name="Angelova A."/>
            <person name="Collura K."/>
            <person name="Wissotski M."/>
            <person name="Campos D."/>
            <person name="Kudrna D."/>
            <person name="Golser W."/>
            <person name="Ashely E."/>
            <person name="Descour A."/>
            <person name="Fernandes J."/>
            <person name="Soderlund C."/>
            <person name="Walbot V."/>
        </authorList>
    </citation>
    <scope>NUCLEOTIDE SEQUENCE</scope>
    <source>
        <strain evidence="1">B73</strain>
    </source>
</reference>
<name>C4J234_MAIZE</name>
<proteinExistence type="evidence at transcript level"/>
<protein>
    <submittedName>
        <fullName evidence="1">Uncharacterized protein</fullName>
    </submittedName>
</protein>
<dbReference type="AlphaFoldDB" id="C4J234"/>
<dbReference type="EMBL" id="BT084881">
    <property type="protein sequence ID" value="ACR35234.1"/>
    <property type="molecule type" value="mRNA"/>
</dbReference>
<accession>C4J234</accession>
<organism evidence="1">
    <name type="scientific">Zea mays</name>
    <name type="common">Maize</name>
    <dbReference type="NCBI Taxonomy" id="4577"/>
    <lineage>
        <taxon>Eukaryota</taxon>
        <taxon>Viridiplantae</taxon>
        <taxon>Streptophyta</taxon>
        <taxon>Embryophyta</taxon>
        <taxon>Tracheophyta</taxon>
        <taxon>Spermatophyta</taxon>
        <taxon>Magnoliopsida</taxon>
        <taxon>Liliopsida</taxon>
        <taxon>Poales</taxon>
        <taxon>Poaceae</taxon>
        <taxon>PACMAD clade</taxon>
        <taxon>Panicoideae</taxon>
        <taxon>Andropogonodae</taxon>
        <taxon>Andropogoneae</taxon>
        <taxon>Tripsacinae</taxon>
        <taxon>Zea</taxon>
    </lineage>
</organism>
<reference evidence="1" key="1">
    <citation type="journal article" date="2009" name="PLoS Genet.">
        <title>Sequencing, mapping, and analysis of 27,455 maize full-length cDNAs.</title>
        <authorList>
            <person name="Soderlund C."/>
            <person name="Descour A."/>
            <person name="Kudrna D."/>
            <person name="Bomhoff M."/>
            <person name="Boyd L."/>
            <person name="Currie J."/>
            <person name="Angelova A."/>
            <person name="Collura K."/>
            <person name="Wissotski M."/>
            <person name="Ashley E."/>
            <person name="Morrow D."/>
            <person name="Fernandes J."/>
            <person name="Walbot V."/>
            <person name="Yu Y."/>
        </authorList>
    </citation>
    <scope>NUCLEOTIDE SEQUENCE</scope>
    <source>
        <strain evidence="1">B73</strain>
    </source>
</reference>